<dbReference type="OMA" id="DEDACAC"/>
<proteinExistence type="predicted"/>
<protein>
    <submittedName>
        <fullName evidence="2">Uncharacterized protein</fullName>
    </submittedName>
</protein>
<accession>A0AA38H1S3</accession>
<evidence type="ECO:0000256" key="1">
    <source>
        <dbReference type="SAM" id="MobiDB-lite"/>
    </source>
</evidence>
<feature type="non-terminal residue" evidence="2">
    <location>
        <position position="1"/>
    </location>
</feature>
<evidence type="ECO:0000313" key="3">
    <source>
        <dbReference type="Proteomes" id="UP000824469"/>
    </source>
</evidence>
<dbReference type="AlphaFoldDB" id="A0AA38H1S3"/>
<name>A0AA38H1S3_TAXCH</name>
<sequence length="384" mass="42568">MSRMNGISSRVAVSASAPFTAEQPQQKTHMPSLTRSIHHLDNVSAMCHVHGELNSPPVKLKRVTAPLNEAVRAMLCGNWADHAHTRGSPTATPIYSTSGRDHGTDMRFLEEEEEVRCSDGPPPDLSEARARSDAERSDSQYLIPLLGEKLCQILECDSSSRSKLEVMLFRDVNKAVDMATEKGELCAQRQGHKKGNLRRFVASSLRSAGYNAAICRTRWEQTHGCPAGDYEFIDVIEEAKSDDRVLVDIDFRAQFEIARPTAQYATLVELLPTLFVGRADNLRDMIKIMSEAAKRTLKAKGMHLPPWRKNRYAQAKWLGAYKRITNPVAEGQGLLPTDFAAWKGIGNNTAGFTFTQQMELRFESEQGNGLQSWAGVGVGVPGNR</sequence>
<organism evidence="2 3">
    <name type="scientific">Taxus chinensis</name>
    <name type="common">Chinese yew</name>
    <name type="synonym">Taxus wallichiana var. chinensis</name>
    <dbReference type="NCBI Taxonomy" id="29808"/>
    <lineage>
        <taxon>Eukaryota</taxon>
        <taxon>Viridiplantae</taxon>
        <taxon>Streptophyta</taxon>
        <taxon>Embryophyta</taxon>
        <taxon>Tracheophyta</taxon>
        <taxon>Spermatophyta</taxon>
        <taxon>Pinopsida</taxon>
        <taxon>Pinidae</taxon>
        <taxon>Conifers II</taxon>
        <taxon>Cupressales</taxon>
        <taxon>Taxaceae</taxon>
        <taxon>Taxus</taxon>
    </lineage>
</organism>
<feature type="region of interest" description="Disordered" evidence="1">
    <location>
        <begin position="113"/>
        <end position="133"/>
    </location>
</feature>
<dbReference type="Pfam" id="PF04720">
    <property type="entry name" value="PDDEXK_6"/>
    <property type="match status" value="1"/>
</dbReference>
<evidence type="ECO:0000313" key="2">
    <source>
        <dbReference type="EMBL" id="KAH9331885.1"/>
    </source>
</evidence>
<dbReference type="PANTHER" id="PTHR31579">
    <property type="entry name" value="OS03G0796600 PROTEIN"/>
    <property type="match status" value="1"/>
</dbReference>
<dbReference type="InterPro" id="IPR006502">
    <property type="entry name" value="PDDEXK-like"/>
</dbReference>
<dbReference type="NCBIfam" id="TIGR01615">
    <property type="entry name" value="A_thal_3542"/>
    <property type="match status" value="1"/>
</dbReference>
<dbReference type="EMBL" id="JAHRHJ020000001">
    <property type="protein sequence ID" value="KAH9331885.1"/>
    <property type="molecule type" value="Genomic_DNA"/>
</dbReference>
<reference evidence="2 3" key="1">
    <citation type="journal article" date="2021" name="Nat. Plants">
        <title>The Taxus genome provides insights into paclitaxel biosynthesis.</title>
        <authorList>
            <person name="Xiong X."/>
            <person name="Gou J."/>
            <person name="Liao Q."/>
            <person name="Li Y."/>
            <person name="Zhou Q."/>
            <person name="Bi G."/>
            <person name="Li C."/>
            <person name="Du R."/>
            <person name="Wang X."/>
            <person name="Sun T."/>
            <person name="Guo L."/>
            <person name="Liang H."/>
            <person name="Lu P."/>
            <person name="Wu Y."/>
            <person name="Zhang Z."/>
            <person name="Ro D.K."/>
            <person name="Shang Y."/>
            <person name="Huang S."/>
            <person name="Yan J."/>
        </authorList>
    </citation>
    <scope>NUCLEOTIDE SEQUENCE [LARGE SCALE GENOMIC DNA]</scope>
    <source>
        <strain evidence="2">Ta-2019</strain>
    </source>
</reference>
<dbReference type="PANTHER" id="PTHR31579:SF1">
    <property type="entry name" value="OS03G0796600 PROTEIN"/>
    <property type="match status" value="1"/>
</dbReference>
<comment type="caution">
    <text evidence="2">The sequence shown here is derived from an EMBL/GenBank/DDBJ whole genome shotgun (WGS) entry which is preliminary data.</text>
</comment>
<gene>
    <name evidence="2" type="ORF">KI387_003993</name>
</gene>
<keyword evidence="3" id="KW-1185">Reference proteome</keyword>
<dbReference type="Proteomes" id="UP000824469">
    <property type="component" value="Unassembled WGS sequence"/>
</dbReference>